<dbReference type="RefSeq" id="WP_172344377.1">
    <property type="nucleotide sequence ID" value="NZ_CASYYZ010000064.1"/>
</dbReference>
<evidence type="ECO:0000313" key="6">
    <source>
        <dbReference type="EMBL" id="NPE24892.1"/>
    </source>
</evidence>
<dbReference type="PANTHER" id="PTHR34142">
    <property type="entry name" value="ENDO-BETA-1,4-GLUCANASE A"/>
    <property type="match status" value="1"/>
</dbReference>
<proteinExistence type="inferred from homology"/>
<dbReference type="EMBL" id="JABKKJ010000005">
    <property type="protein sequence ID" value="NPE24892.1"/>
    <property type="molecule type" value="Genomic_DNA"/>
</dbReference>
<protein>
    <submittedName>
        <fullName evidence="6">Glycoside hydrolase family 5 protein</fullName>
    </submittedName>
</protein>
<sequence>MNKMKLSLISVLIALSGVMFAGEPFGVNLACGDFGSVFPGEYNKHYTYPTDTDLIYWQQKGLMLVRLPFRWERLQHNPNGPLCQDDLSKVKDFVRAAERRGMKVLFDMHNYCRRIDDGREKIIGTSDLSYESYGQFWRMMAQEFSDFGNIYGYGLMNEPHDLPASVSWHKMAQVAIDSIRSVDTKTPIVVGGYHWSSARRWVQMSDNLKTLNDPSENLIFEAHCYFDFDGSGTYKFTYEQEEGTPKRGVELVRPFVEWLNKNKLRGIIGEYGIPEGDERWEKTLDNFLAYLQKNGVPALYWASGPWWTDAVMTIPTYRGGKEKPQVKIMQKYKETK</sequence>
<accession>A0ABX2B3A5</accession>
<keyword evidence="1 3" id="KW-0378">Hydrolase</keyword>
<evidence type="ECO:0000313" key="7">
    <source>
        <dbReference type="Proteomes" id="UP000820977"/>
    </source>
</evidence>
<dbReference type="Gene3D" id="3.20.20.80">
    <property type="entry name" value="Glycosidases"/>
    <property type="match status" value="1"/>
</dbReference>
<organism evidence="6 7">
    <name type="scientific">Xylanibacter caecicola</name>
    <dbReference type="NCBI Taxonomy" id="2736294"/>
    <lineage>
        <taxon>Bacteria</taxon>
        <taxon>Pseudomonadati</taxon>
        <taxon>Bacteroidota</taxon>
        <taxon>Bacteroidia</taxon>
        <taxon>Bacteroidales</taxon>
        <taxon>Prevotellaceae</taxon>
        <taxon>Xylanibacter</taxon>
    </lineage>
</organism>
<evidence type="ECO:0000256" key="2">
    <source>
        <dbReference type="ARBA" id="ARBA00023295"/>
    </source>
</evidence>
<dbReference type="SUPFAM" id="SSF51445">
    <property type="entry name" value="(Trans)glycosidases"/>
    <property type="match status" value="1"/>
</dbReference>
<feature type="chain" id="PRO_5045579116" evidence="4">
    <location>
        <begin position="22"/>
        <end position="336"/>
    </location>
</feature>
<evidence type="ECO:0000259" key="5">
    <source>
        <dbReference type="Pfam" id="PF00150"/>
    </source>
</evidence>
<reference evidence="6 7" key="1">
    <citation type="submission" date="2020-05" db="EMBL/GenBank/DDBJ databases">
        <title>Distinct polysaccharide utilization as determinants for interspecies competition between intestinal Prevotella spp.</title>
        <authorList>
            <person name="Galvez E.J.C."/>
            <person name="Iljazovic A."/>
            <person name="Strowig T."/>
        </authorList>
    </citation>
    <scope>NUCLEOTIDE SEQUENCE [LARGE SCALE GENOMIC DNA]</scope>
    <source>
        <strain evidence="6 7">PCHR</strain>
    </source>
</reference>
<dbReference type="InterPro" id="IPR017853">
    <property type="entry name" value="GH"/>
</dbReference>
<dbReference type="Pfam" id="PF00150">
    <property type="entry name" value="Cellulase"/>
    <property type="match status" value="1"/>
</dbReference>
<dbReference type="InterPro" id="IPR001547">
    <property type="entry name" value="Glyco_hydro_5"/>
</dbReference>
<feature type="domain" description="Glycoside hydrolase family 5" evidence="5">
    <location>
        <begin position="49"/>
        <end position="304"/>
    </location>
</feature>
<keyword evidence="2 3" id="KW-0326">Glycosidase</keyword>
<comment type="caution">
    <text evidence="6">The sequence shown here is derived from an EMBL/GenBank/DDBJ whole genome shotgun (WGS) entry which is preliminary data.</text>
</comment>
<dbReference type="Proteomes" id="UP000820977">
    <property type="component" value="Unassembled WGS sequence"/>
</dbReference>
<dbReference type="GO" id="GO:0016787">
    <property type="term" value="F:hydrolase activity"/>
    <property type="evidence" value="ECO:0007669"/>
    <property type="project" value="UniProtKB-KW"/>
</dbReference>
<name>A0ABX2B3A5_9BACT</name>
<comment type="similarity">
    <text evidence="3">Belongs to the glycosyl hydrolase 5 (cellulase A) family.</text>
</comment>
<feature type="signal peptide" evidence="4">
    <location>
        <begin position="1"/>
        <end position="21"/>
    </location>
</feature>
<keyword evidence="4" id="KW-0732">Signal</keyword>
<evidence type="ECO:0000256" key="4">
    <source>
        <dbReference type="SAM" id="SignalP"/>
    </source>
</evidence>
<evidence type="ECO:0000256" key="1">
    <source>
        <dbReference type="ARBA" id="ARBA00022801"/>
    </source>
</evidence>
<evidence type="ECO:0000256" key="3">
    <source>
        <dbReference type="RuleBase" id="RU361153"/>
    </source>
</evidence>
<gene>
    <name evidence="6" type="ORF">HPS54_05065</name>
</gene>
<keyword evidence="7" id="KW-1185">Reference proteome</keyword>
<dbReference type="PANTHER" id="PTHR34142:SF1">
    <property type="entry name" value="GLYCOSIDE HYDROLASE FAMILY 5 DOMAIN-CONTAINING PROTEIN"/>
    <property type="match status" value="1"/>
</dbReference>